<name>A0A2K2A2S0_POPTR</name>
<gene>
    <name evidence="1" type="ORF">POPTR_006G150800</name>
</gene>
<keyword evidence="2" id="KW-1185">Reference proteome</keyword>
<protein>
    <submittedName>
        <fullName evidence="1">Uncharacterized protein</fullName>
    </submittedName>
</protein>
<organism evidence="1 2">
    <name type="scientific">Populus trichocarpa</name>
    <name type="common">Western balsam poplar</name>
    <name type="synonym">Populus balsamifera subsp. trichocarpa</name>
    <dbReference type="NCBI Taxonomy" id="3694"/>
    <lineage>
        <taxon>Eukaryota</taxon>
        <taxon>Viridiplantae</taxon>
        <taxon>Streptophyta</taxon>
        <taxon>Embryophyta</taxon>
        <taxon>Tracheophyta</taxon>
        <taxon>Spermatophyta</taxon>
        <taxon>Magnoliopsida</taxon>
        <taxon>eudicotyledons</taxon>
        <taxon>Gunneridae</taxon>
        <taxon>Pentapetalae</taxon>
        <taxon>rosids</taxon>
        <taxon>fabids</taxon>
        <taxon>Malpighiales</taxon>
        <taxon>Salicaceae</taxon>
        <taxon>Saliceae</taxon>
        <taxon>Populus</taxon>
    </lineage>
</organism>
<dbReference type="Proteomes" id="UP000006729">
    <property type="component" value="Chromosome 6"/>
</dbReference>
<proteinExistence type="predicted"/>
<accession>A0A2K2A2S0</accession>
<sequence>MLRCSVACLVRQFECSARSLGFEAILRIKRRTLENELMLQLLKLLIMKDATRLNGIMVLFVEHRSQQVEVPGFLCSLVPQLLQ</sequence>
<evidence type="ECO:0000313" key="1">
    <source>
        <dbReference type="EMBL" id="PNT31827.1"/>
    </source>
</evidence>
<evidence type="ECO:0000313" key="2">
    <source>
        <dbReference type="Proteomes" id="UP000006729"/>
    </source>
</evidence>
<dbReference type="EMBL" id="CM009295">
    <property type="protein sequence ID" value="PNT31827.1"/>
    <property type="molecule type" value="Genomic_DNA"/>
</dbReference>
<dbReference type="InParanoid" id="A0A2K2A2S0"/>
<dbReference type="AlphaFoldDB" id="A0A2K2A2S0"/>
<reference evidence="1 2" key="1">
    <citation type="journal article" date="2006" name="Science">
        <title>The genome of black cottonwood, Populus trichocarpa (Torr. &amp; Gray).</title>
        <authorList>
            <person name="Tuskan G.A."/>
            <person name="Difazio S."/>
            <person name="Jansson S."/>
            <person name="Bohlmann J."/>
            <person name="Grigoriev I."/>
            <person name="Hellsten U."/>
            <person name="Putnam N."/>
            <person name="Ralph S."/>
            <person name="Rombauts S."/>
            <person name="Salamov A."/>
            <person name="Schein J."/>
            <person name="Sterck L."/>
            <person name="Aerts A."/>
            <person name="Bhalerao R.R."/>
            <person name="Bhalerao R.P."/>
            <person name="Blaudez D."/>
            <person name="Boerjan W."/>
            <person name="Brun A."/>
            <person name="Brunner A."/>
            <person name="Busov V."/>
            <person name="Campbell M."/>
            <person name="Carlson J."/>
            <person name="Chalot M."/>
            <person name="Chapman J."/>
            <person name="Chen G.L."/>
            <person name="Cooper D."/>
            <person name="Coutinho P.M."/>
            <person name="Couturier J."/>
            <person name="Covert S."/>
            <person name="Cronk Q."/>
            <person name="Cunningham R."/>
            <person name="Davis J."/>
            <person name="Degroeve S."/>
            <person name="Dejardin A."/>
            <person name="Depamphilis C."/>
            <person name="Detter J."/>
            <person name="Dirks B."/>
            <person name="Dubchak I."/>
            <person name="Duplessis S."/>
            <person name="Ehlting J."/>
            <person name="Ellis B."/>
            <person name="Gendler K."/>
            <person name="Goodstein D."/>
            <person name="Gribskov M."/>
            <person name="Grimwood J."/>
            <person name="Groover A."/>
            <person name="Gunter L."/>
            <person name="Hamberger B."/>
            <person name="Heinze B."/>
            <person name="Helariutta Y."/>
            <person name="Henrissat B."/>
            <person name="Holligan D."/>
            <person name="Holt R."/>
            <person name="Huang W."/>
            <person name="Islam-Faridi N."/>
            <person name="Jones S."/>
            <person name="Jones-Rhoades M."/>
            <person name="Jorgensen R."/>
            <person name="Joshi C."/>
            <person name="Kangasjarvi J."/>
            <person name="Karlsson J."/>
            <person name="Kelleher C."/>
            <person name="Kirkpatrick R."/>
            <person name="Kirst M."/>
            <person name="Kohler A."/>
            <person name="Kalluri U."/>
            <person name="Larimer F."/>
            <person name="Leebens-Mack J."/>
            <person name="Leple J.C."/>
            <person name="Locascio P."/>
            <person name="Lou Y."/>
            <person name="Lucas S."/>
            <person name="Martin F."/>
            <person name="Montanini B."/>
            <person name="Napoli C."/>
            <person name="Nelson D.R."/>
            <person name="Nelson C."/>
            <person name="Nieminen K."/>
            <person name="Nilsson O."/>
            <person name="Pereda V."/>
            <person name="Peter G."/>
            <person name="Philippe R."/>
            <person name="Pilate G."/>
            <person name="Poliakov A."/>
            <person name="Razumovskaya J."/>
            <person name="Richardson P."/>
            <person name="Rinaldi C."/>
            <person name="Ritland K."/>
            <person name="Rouze P."/>
            <person name="Ryaboy D."/>
            <person name="Schmutz J."/>
            <person name="Schrader J."/>
            <person name="Segerman B."/>
            <person name="Shin H."/>
            <person name="Siddiqui A."/>
            <person name="Sterky F."/>
            <person name="Terry A."/>
            <person name="Tsai C.J."/>
            <person name="Uberbacher E."/>
            <person name="Unneberg P."/>
            <person name="Vahala J."/>
            <person name="Wall K."/>
            <person name="Wessler S."/>
            <person name="Yang G."/>
            <person name="Yin T."/>
            <person name="Douglas C."/>
            <person name="Marra M."/>
            <person name="Sandberg G."/>
            <person name="Van de Peer Y."/>
            <person name="Rokhsar D."/>
        </authorList>
    </citation>
    <scope>NUCLEOTIDE SEQUENCE [LARGE SCALE GENOMIC DNA]</scope>
    <source>
        <strain evidence="2">cv. Nisqually</strain>
    </source>
</reference>